<keyword evidence="1" id="KW-0812">Transmembrane</keyword>
<sequence>MDKKKIFDRVFPLKHLIAIFCSLIAIFIIKQITLFLYIKPYQDLDLLTLCHILWHSNDLFLRLILIFNFLIKPLFIYWVIIYLFLICKVKVTPPKS</sequence>
<feature type="transmembrane region" description="Helical" evidence="1">
    <location>
        <begin position="59"/>
        <end position="85"/>
    </location>
</feature>
<protein>
    <submittedName>
        <fullName evidence="2">Uncharacterized protein</fullName>
    </submittedName>
</protein>
<proteinExistence type="predicted"/>
<evidence type="ECO:0000313" key="2">
    <source>
        <dbReference type="EMBL" id="STX42154.1"/>
    </source>
</evidence>
<accession>A0A378J312</accession>
<dbReference type="AlphaFoldDB" id="A0A378J312"/>
<dbReference type="OrthoDB" id="5653781at2"/>
<evidence type="ECO:0000256" key="1">
    <source>
        <dbReference type="SAM" id="Phobius"/>
    </source>
</evidence>
<name>A0A378J312_9GAMM</name>
<feature type="transmembrane region" description="Helical" evidence="1">
    <location>
        <begin position="16"/>
        <end position="39"/>
    </location>
</feature>
<dbReference type="EMBL" id="UGOA01000001">
    <property type="protein sequence ID" value="STX42154.1"/>
    <property type="molecule type" value="Genomic_DNA"/>
</dbReference>
<organism evidence="2 3">
    <name type="scientific">Legionella donaldsonii</name>
    <dbReference type="NCBI Taxonomy" id="45060"/>
    <lineage>
        <taxon>Bacteria</taxon>
        <taxon>Pseudomonadati</taxon>
        <taxon>Pseudomonadota</taxon>
        <taxon>Gammaproteobacteria</taxon>
        <taxon>Legionellales</taxon>
        <taxon>Legionellaceae</taxon>
        <taxon>Legionella</taxon>
    </lineage>
</organism>
<reference evidence="2 3" key="1">
    <citation type="submission" date="2018-06" db="EMBL/GenBank/DDBJ databases">
        <authorList>
            <consortium name="Pathogen Informatics"/>
            <person name="Doyle S."/>
        </authorList>
    </citation>
    <scope>NUCLEOTIDE SEQUENCE [LARGE SCALE GENOMIC DNA]</scope>
    <source>
        <strain evidence="2 3">NCTC13292</strain>
    </source>
</reference>
<keyword evidence="1" id="KW-1133">Transmembrane helix</keyword>
<keyword evidence="3" id="KW-1185">Reference proteome</keyword>
<dbReference type="Proteomes" id="UP000254677">
    <property type="component" value="Unassembled WGS sequence"/>
</dbReference>
<gene>
    <name evidence="2" type="ORF">NCTC13292_01400</name>
</gene>
<evidence type="ECO:0000313" key="3">
    <source>
        <dbReference type="Proteomes" id="UP000254677"/>
    </source>
</evidence>
<keyword evidence="1" id="KW-0472">Membrane</keyword>